<keyword evidence="1" id="KW-0175">Coiled coil</keyword>
<evidence type="ECO:0000313" key="2">
    <source>
        <dbReference type="EMBL" id="VEU37080.1"/>
    </source>
</evidence>
<dbReference type="AlphaFoldDB" id="A0A448Z516"/>
<gene>
    <name evidence="2" type="ORF">PSNMU_V1.4_AUG-EV-PASAV3_0039560</name>
</gene>
<evidence type="ECO:0000313" key="3">
    <source>
        <dbReference type="Proteomes" id="UP000291116"/>
    </source>
</evidence>
<name>A0A448Z516_9STRA</name>
<accession>A0A448Z516</accession>
<dbReference type="OrthoDB" id="53427at2759"/>
<dbReference type="Proteomes" id="UP000291116">
    <property type="component" value="Unassembled WGS sequence"/>
</dbReference>
<protein>
    <submittedName>
        <fullName evidence="2">Uncharacterized protein</fullName>
    </submittedName>
</protein>
<feature type="coiled-coil region" evidence="1">
    <location>
        <begin position="210"/>
        <end position="237"/>
    </location>
</feature>
<evidence type="ECO:0000256" key="1">
    <source>
        <dbReference type="SAM" id="Coils"/>
    </source>
</evidence>
<dbReference type="EMBL" id="CAACVS010000114">
    <property type="protein sequence ID" value="VEU37080.1"/>
    <property type="molecule type" value="Genomic_DNA"/>
</dbReference>
<proteinExistence type="predicted"/>
<reference evidence="2 3" key="1">
    <citation type="submission" date="2019-01" db="EMBL/GenBank/DDBJ databases">
        <authorList>
            <person name="Ferrante I. M."/>
        </authorList>
    </citation>
    <scope>NUCLEOTIDE SEQUENCE [LARGE SCALE GENOMIC DNA]</scope>
    <source>
        <strain evidence="2 3">B856</strain>
    </source>
</reference>
<keyword evidence="3" id="KW-1185">Reference proteome</keyword>
<feature type="coiled-coil region" evidence="1">
    <location>
        <begin position="95"/>
        <end position="140"/>
    </location>
</feature>
<sequence>METLNMNDVHTSGLSTSEIFLRVPRLNEHDIDENLSEIDVETIEEFEDAWQEFLSSRPGVLPPGRKIKKCKQIETQMKEIEGKKQNVCLELQRHLDFFAASRDKVEEKYKNAKEDAKLQQKNIKEELEHEIDEIAKADKLLSDVLPWEHFFENLESNTTAVHNGSVASMSAGTSQSQQVKPSAEALYLADIRPGEVFYAARRGTSKAHFLRAYRIDNALLKAKAAMLRRETERLEKVVKSEQMLSQILTENDVWGVMAASR</sequence>
<organism evidence="2 3">
    <name type="scientific">Pseudo-nitzschia multistriata</name>
    <dbReference type="NCBI Taxonomy" id="183589"/>
    <lineage>
        <taxon>Eukaryota</taxon>
        <taxon>Sar</taxon>
        <taxon>Stramenopiles</taxon>
        <taxon>Ochrophyta</taxon>
        <taxon>Bacillariophyta</taxon>
        <taxon>Bacillariophyceae</taxon>
        <taxon>Bacillariophycidae</taxon>
        <taxon>Bacillariales</taxon>
        <taxon>Bacillariaceae</taxon>
        <taxon>Pseudo-nitzschia</taxon>
    </lineage>
</organism>